<dbReference type="PANTHER" id="PTHR35580:SF1">
    <property type="entry name" value="PHYTASE-LIKE DOMAIN-CONTAINING PROTEIN"/>
    <property type="match status" value="1"/>
</dbReference>
<dbReference type="RefSeq" id="WP_337335410.1">
    <property type="nucleotide sequence ID" value="NZ_JBBDHC010000010.1"/>
</dbReference>
<dbReference type="PANTHER" id="PTHR35580">
    <property type="entry name" value="CELL SURFACE GLYCOPROTEIN (S-LAYER PROTEIN)-LIKE PROTEIN"/>
    <property type="match status" value="1"/>
</dbReference>
<evidence type="ECO:0000313" key="3">
    <source>
        <dbReference type="Proteomes" id="UP001364472"/>
    </source>
</evidence>
<protein>
    <submittedName>
        <fullName evidence="2">Uncharacterized protein</fullName>
    </submittedName>
</protein>
<proteinExistence type="predicted"/>
<feature type="chain" id="PRO_5043432325" evidence="1">
    <location>
        <begin position="31"/>
        <end position="2782"/>
    </location>
</feature>
<sequence length="2782" mass="299649">MAFLQSIDSRGLVLGAAALLAGALAPQAQAAWPHGFPNAEVVRTVAAPNGDILIAGNFTGETVMGSFTLNAAGLQDIFVARLDAGGRVLWAKSAGGILTDTAVGLALDASNNAYLVGNLYGNASFGVGVTTSGPNTRQDGFVARISAQGTWDWVRRANHGGSYPSSVNDVVVLPGNSSVVPPIPDSLILTGAYRQNVTFNAPGSGNSVTLTGGSQAQDDFLARMQADGSAWLWAVNRPGAGVSEIGRRLLLDQEGGLYMLGEEAQGQTTLRSETFGPGTNLADNWEVAEAWGGAAHIVSQQHFDILTAYFGGSPGLALRSGHVAVQSKAALDTTEASAVTVEAVIIRGNTILRYPAPPLSSGGYNYSSYLSEHPDWSGTEDLVLEYLSATGDWRELQRFTAGGAAGERISASITNGDPAIRHSNLKLRVRMIGGSGGEFDWWFVERLTAKAYFNEGYIHSISNVGSSSPVFGTLRRFHGSIAISDALAFSSNGQTRIAVVGKAPAGVSIPLTSCPAVPGSTAGFVAVLRPGSGTYLCDHLKATGSGDAYAVASDGTRVFVAGAFSGSLGLGPHLISGNAGGADAYIAGLDLDDGQWAWLTGGAPAVGNPPAAAGGTGVDSARSMIATAGGQLYVSGRFQGIAQFGPVDQLVAQGATDGFIVKLSNDGRFFQPEAWTVGVPLTPPSGAKVDTVAMLPEVFLDGVQVQATGNEYRWFTWVYRPATSSVAATWQFIPLQPTPQVEVRWRVNTDPTSPARVVTQGAGVWPARACGDIDLPGMPGEEGCYQAHVIGAPVEAKPAGYQILGDLVLPSGGSSGATLDGGVFNAPRSGYAVIQYVQGTSTDQMQFPTFIEVVRSLPYHLTVNFQDNVSVEIGKKITSTAHNEPSRSGWVLNELAYYDGSGVNAAYNRAARTGVIIPVNRYSSRRIQDAGRELAVAWYRSNGKGVYWPSRAVRYQPRWPYDPDRIVIASEQGSEVFGQQILGAASFPQAHIYVQNDYAAPGFNPNDEHAMMAPSSTGTGADAVFALRSDFGGDLDPAAPSDPYVLLKYYNGTTLEWNFKLYRVLATGAGYNRFRYTGTAGTTVSPPYPVRLLPGCAETFVQGQAVDGPPPPPFFQDHKNQLWAKSAGSGKVHYFYPMQPGFYQDNDNNDVNDYQPGQCTPWLARLPQSQGGAATPMDPIPVEYTIAWPENPPLLVAGETLLAPKRGLPDISSQAAVEIVYDQTRDAAGDDPEPSQTLAQLIDPVSTRWVRLSQIPASVATSFRTDGFQDITGSSDGTQRMPASLGERMYWDGMNKRLVMHGVFDETGAGDPKLLLNVMTQRERMLLKKFNGGDGTEEETFTGNCRDSGACTWDQAVEALFRLTRNPSGIKKICRDSSLDENRVRQCHDMVTDIPAGELLIAYEDPENTGFLQPLSAVGGGSALTAGAAQGAGYMTIAFNNDPSLGALPVSLEVIRVGCLESSSLPGPMPYQGQINVIAPDDIFDEQLVLRHGGDFGGNPDALQFEWYFHPDANGTPPMPVPSPETGQMHGWIQFPVANPNGAMEISIEGANIQTLSDNWYLARYRGLSACGNDQPGQWSLWAGQPGATPTGPRAQLAEGWVKRVLGRLNPFEARVQDFGSSETNNYASMLIQLGERYSGPIALNSDPDNLNSIGLIEAYATVMRRALQLSADSTPPIDYGPANAAVLLVASRLADFYTLLGNEAYADAQDPTIAIDSDGGTYSLSPTIFNFQNQLTSLLDEELVLLRGRDDSHGPVAASPVYNRLFWNFTTGDGEVAYALSYNISDQDVNGVINEYDARIMFPQGHGDAWGHYLTAMTTYYNLLRHPYFSWNPQSEAVQVAGVPINVDFLDERQFVETAVAKAKTGAEIVDLTYRKAYVENPNGQYQGYDDTNAQRAWGLSEWGRRAGTGAYFDWVTGNAILPVEDPNPAHVGIQRIERGNISELAQITSEFASIQGKVDRADAGLNPLGLAKGVVSFDIDPAQLERFNKTQFEQVWERAMGSLNNALKVWDYANLLSNQLRRTQDSADDLWDMSIDEETDFTNQMIEIFGYPYADDIGPGGTYPDGYDGPDLYHYMYMDAPALAGTTFDFDTPVQADMAVRRVKRFKGYYRPAANGVGFFNTSRTGTLGGVSSGDCDVSPMGTGCALGDTDNTRLLEVEYVTTDTPGTGLLFTKPDDWTGTRRAPGRLQQTLQEILMAQISLKQGILEYDAMRLELEAGISTLRATFGTAQANINLAIAQRNELRNLTIAAQVMTNSAIATRRVGNILSEVLDTTGDCVPDNVIAGLAGGGDLFSTIKCAIDGSASTITSVADGIADGLEIAGNAIDASKEDVSELSGIRTLINDSNLDLYNLAGEIDAIMRQEPLLRSEIFARAEAIKQLRGEYLATLAEGLRVYEQLIKFRRGAAAATQEARYRDMAFRIFRNDALQKYRAAFDLAARYVYLAASAYDYETNLLGGDSKAGQAFLTSVVKQRSLGQVLNGVPVAGSPGLADTMAQLKLNFDVLKGQMGFNAPQVETNRFSLRRELFRIDAGADGDEGWRSTLEAARVADLWQIPEFRRYARPFAPESVGPQPGLVFEFSTNVTSGLNFFGWDLGANDSSYNPSRFATRIRSVGAWFGNYASLPLADDPNVYLIPVGQDVLRSPDPLDFTVRQWQVVEQKIPVPFPIGAAELGRYDWVPTESLDGARTDLIRYPMMRAFHYSEPFDDNQVSADSRLIGRSVWNRRWLLIIPGSTFLADPNDGLDTFIHGAKVPGGNGVRDGHGVDDIRIFFKTYSYSGN</sequence>
<evidence type="ECO:0000313" key="2">
    <source>
        <dbReference type="EMBL" id="MEJ1249695.1"/>
    </source>
</evidence>
<accession>A0AAW9R4R4</accession>
<reference evidence="2 3" key="1">
    <citation type="journal article" date="2016" name="Antonie Van Leeuwenhoek">
        <title>Denitratimonas tolerans gen. nov., sp. nov., a denitrifying bacterium isolated from a bioreactor for tannery wastewater treatment.</title>
        <authorList>
            <person name="Han S.I."/>
            <person name="Kim J.O."/>
            <person name="Lee Y.R."/>
            <person name="Ekpeghere K.I."/>
            <person name="Koh S.C."/>
            <person name="Whang K.S."/>
        </authorList>
    </citation>
    <scope>NUCLEOTIDE SEQUENCE [LARGE SCALE GENOMIC DNA]</scope>
    <source>
        <strain evidence="2 3">KACC 17565</strain>
    </source>
</reference>
<dbReference type="EMBL" id="JBBDHC010000010">
    <property type="protein sequence ID" value="MEJ1249695.1"/>
    <property type="molecule type" value="Genomic_DNA"/>
</dbReference>
<organism evidence="2 3">
    <name type="scientific">Denitratimonas tolerans</name>
    <dbReference type="NCBI Taxonomy" id="1338420"/>
    <lineage>
        <taxon>Bacteria</taxon>
        <taxon>Pseudomonadati</taxon>
        <taxon>Pseudomonadota</taxon>
        <taxon>Gammaproteobacteria</taxon>
        <taxon>Lysobacterales</taxon>
        <taxon>Lysobacteraceae</taxon>
        <taxon>Denitratimonas</taxon>
    </lineage>
</organism>
<evidence type="ECO:0000256" key="1">
    <source>
        <dbReference type="SAM" id="SignalP"/>
    </source>
</evidence>
<keyword evidence="3" id="KW-1185">Reference proteome</keyword>
<gene>
    <name evidence="2" type="ORF">WB794_08435</name>
</gene>
<name>A0AAW9R4R4_9GAMM</name>
<dbReference type="InterPro" id="IPR052918">
    <property type="entry name" value="Motility_Chemotaxis_Reg"/>
</dbReference>
<feature type="signal peptide" evidence="1">
    <location>
        <begin position="1"/>
        <end position="30"/>
    </location>
</feature>
<keyword evidence="1" id="KW-0732">Signal</keyword>
<dbReference type="Proteomes" id="UP001364472">
    <property type="component" value="Unassembled WGS sequence"/>
</dbReference>
<comment type="caution">
    <text evidence="2">The sequence shown here is derived from an EMBL/GenBank/DDBJ whole genome shotgun (WGS) entry which is preliminary data.</text>
</comment>